<dbReference type="GO" id="GO:0016020">
    <property type="term" value="C:membrane"/>
    <property type="evidence" value="ECO:0007669"/>
    <property type="project" value="InterPro"/>
</dbReference>
<gene>
    <name evidence="4" type="ORF">HLH29_12725</name>
</gene>
<accession>A0A7W4JEY1</accession>
<dbReference type="Pfam" id="PF04966">
    <property type="entry name" value="OprB"/>
    <property type="match status" value="1"/>
</dbReference>
<sequence length="529" mass="58457">MSLTVTASSRARSCPDKRPFAANPFSDAFHNKASDIRNIINDRISLAVSLLVALLCMAASTSLGAPINPAVATTQVKQKRPLAEDRLNPLFDGESLSTLLAPADDALRAGDPSADYFAIDRSSGNLLPQALPWRRWLSRRGFTFDMIYKAEGMANIAGGLSQGMDYVHDLRVTMLFDLGKLLGLDGWYVHGLVMNREGRQVGWDHVGERNVLLTELWSIHGPAAARLADLYAEKSFLGDRLNLNIGRIALTHTYGTSALLCTFMMQCSAPMAIREPPGWSVYPKTSWGGTLRFRPLRDLTLRTGIYKIAPKPEDNTGWAWASETTTGIQTPVELTWEPFFGPHKLVGHYKFGYGHDTSPYADMIGTVPAIDRGTIRAHAGKPRDTFYIEADQMIYRTQGTSQMSGGYLMAGYIHNTPSISTFADEFYFGTALLGIVPGRPFDRLGLMYSYYQMSPRLAYGQRLRQDAGLPLGPYVTGPQTHSAVLEAYYSMPVLPGLIVYPEFEYMMRPDETSVIPNATLVGIKMIANL</sequence>
<comment type="similarity">
    <text evidence="1 2">Belongs to the OprB family.</text>
</comment>
<dbReference type="GO" id="GO:0015288">
    <property type="term" value="F:porin activity"/>
    <property type="evidence" value="ECO:0007669"/>
    <property type="project" value="InterPro"/>
</dbReference>
<reference evidence="4 5" key="1">
    <citation type="submission" date="2020-04" db="EMBL/GenBank/DDBJ databases">
        <title>Description of novel Gluconacetobacter.</title>
        <authorList>
            <person name="Sombolestani A."/>
        </authorList>
    </citation>
    <scope>NUCLEOTIDE SEQUENCE [LARGE SCALE GENOMIC DNA]</scope>
    <source>
        <strain evidence="4 5">LMG 27725</strain>
    </source>
</reference>
<dbReference type="InterPro" id="IPR052932">
    <property type="entry name" value="OprB_Porin"/>
</dbReference>
<evidence type="ECO:0000313" key="5">
    <source>
        <dbReference type="Proteomes" id="UP000525623"/>
    </source>
</evidence>
<dbReference type="AlphaFoldDB" id="A0A7W4JEY1"/>
<dbReference type="PANTHER" id="PTHR37944">
    <property type="entry name" value="PORIN B"/>
    <property type="match status" value="1"/>
</dbReference>
<dbReference type="Gene3D" id="2.40.160.180">
    <property type="entry name" value="Carbohydrate-selective porin OprB"/>
    <property type="match status" value="1"/>
</dbReference>
<organism evidence="4 5">
    <name type="scientific">Gluconacetobacter tumulicola</name>
    <dbReference type="NCBI Taxonomy" id="1017177"/>
    <lineage>
        <taxon>Bacteria</taxon>
        <taxon>Pseudomonadati</taxon>
        <taxon>Pseudomonadota</taxon>
        <taxon>Alphaproteobacteria</taxon>
        <taxon>Acetobacterales</taxon>
        <taxon>Acetobacteraceae</taxon>
        <taxon>Gluconacetobacter</taxon>
    </lineage>
</organism>
<evidence type="ECO:0000313" key="4">
    <source>
        <dbReference type="EMBL" id="MBB2180025.1"/>
    </source>
</evidence>
<protein>
    <submittedName>
        <fullName evidence="4">Carbohydrate porin</fullName>
    </submittedName>
</protein>
<evidence type="ECO:0000256" key="1">
    <source>
        <dbReference type="ARBA" id="ARBA00008769"/>
    </source>
</evidence>
<evidence type="ECO:0000256" key="3">
    <source>
        <dbReference type="SAM" id="Phobius"/>
    </source>
</evidence>
<dbReference type="Proteomes" id="UP000525623">
    <property type="component" value="Unassembled WGS sequence"/>
</dbReference>
<keyword evidence="3" id="KW-0812">Transmembrane</keyword>
<proteinExistence type="inferred from homology"/>
<dbReference type="PANTHER" id="PTHR37944:SF1">
    <property type="entry name" value="PORIN B"/>
    <property type="match status" value="1"/>
</dbReference>
<dbReference type="GO" id="GO:0008643">
    <property type="term" value="P:carbohydrate transport"/>
    <property type="evidence" value="ECO:0007669"/>
    <property type="project" value="InterPro"/>
</dbReference>
<keyword evidence="3" id="KW-0472">Membrane</keyword>
<feature type="transmembrane region" description="Helical" evidence="3">
    <location>
        <begin position="44"/>
        <end position="65"/>
    </location>
</feature>
<keyword evidence="5" id="KW-1185">Reference proteome</keyword>
<dbReference type="InterPro" id="IPR007049">
    <property type="entry name" value="Carb-sel_porin_OprB"/>
</dbReference>
<comment type="caution">
    <text evidence="4">The sequence shown here is derived from an EMBL/GenBank/DDBJ whole genome shotgun (WGS) entry which is preliminary data.</text>
</comment>
<name>A0A7W4JEY1_9PROT</name>
<dbReference type="InterPro" id="IPR038673">
    <property type="entry name" value="OprB_sf"/>
</dbReference>
<dbReference type="EMBL" id="JABEQL010000016">
    <property type="protein sequence ID" value="MBB2180025.1"/>
    <property type="molecule type" value="Genomic_DNA"/>
</dbReference>
<keyword evidence="3" id="KW-1133">Transmembrane helix</keyword>
<evidence type="ECO:0000256" key="2">
    <source>
        <dbReference type="RuleBase" id="RU363072"/>
    </source>
</evidence>